<keyword evidence="3" id="KW-0819">tRNA processing</keyword>
<sequence length="202" mass="23490">MFKILTKIPNDIGLAFSGGVDSLAIAHFLKMGKKNVTLYHFNHMDEYSPEIEYKCCHLADLLHMKIVVDSFSGDIPKGRSIEDVWRRARYRFLRSCDQKIITGHHLDDAVETWVWSSLHGEGKLIPVESANIIRPFLTTEKQTFINYCKNNNLDPVEDECNKDLSLMRNYMRANMMEHLYKINPGLKTVIRKKYQPLKESLK</sequence>
<dbReference type="GO" id="GO:0032267">
    <property type="term" value="F:tRNA(Ile)-lysidine synthase activity"/>
    <property type="evidence" value="ECO:0007669"/>
    <property type="project" value="UniProtKB-EC"/>
</dbReference>
<evidence type="ECO:0000256" key="4">
    <source>
        <dbReference type="ARBA" id="ARBA00022741"/>
    </source>
</evidence>
<dbReference type="Gene3D" id="3.40.50.620">
    <property type="entry name" value="HUPs"/>
    <property type="match status" value="1"/>
</dbReference>
<evidence type="ECO:0000256" key="6">
    <source>
        <dbReference type="ARBA" id="ARBA00048539"/>
    </source>
</evidence>
<accession>A0A5C7JAN2</accession>
<proteinExistence type="predicted"/>
<dbReference type="InterPro" id="IPR014729">
    <property type="entry name" value="Rossmann-like_a/b/a_fold"/>
</dbReference>
<dbReference type="AlphaFoldDB" id="A0A5C7JAN2"/>
<keyword evidence="5" id="KW-0067">ATP-binding</keyword>
<evidence type="ECO:0000256" key="2">
    <source>
        <dbReference type="ARBA" id="ARBA00022598"/>
    </source>
</evidence>
<dbReference type="InterPro" id="IPR011063">
    <property type="entry name" value="TilS/TtcA_N"/>
</dbReference>
<dbReference type="Proteomes" id="UP000321026">
    <property type="component" value="Unassembled WGS sequence"/>
</dbReference>
<dbReference type="PANTHER" id="PTHR43033:SF1">
    <property type="entry name" value="TRNA(ILE)-LYSIDINE SYNTHASE-RELATED"/>
    <property type="match status" value="1"/>
</dbReference>
<comment type="caution">
    <text evidence="8">The sequence shown here is derived from an EMBL/GenBank/DDBJ whole genome shotgun (WGS) entry which is preliminary data.</text>
</comment>
<keyword evidence="4" id="KW-0547">Nucleotide-binding</keyword>
<evidence type="ECO:0000313" key="9">
    <source>
        <dbReference type="Proteomes" id="UP000321026"/>
    </source>
</evidence>
<dbReference type="Pfam" id="PF01171">
    <property type="entry name" value="ATP_bind_3"/>
    <property type="match status" value="1"/>
</dbReference>
<dbReference type="SUPFAM" id="SSF52402">
    <property type="entry name" value="Adenine nucleotide alpha hydrolases-like"/>
    <property type="match status" value="1"/>
</dbReference>
<dbReference type="CDD" id="cd01992">
    <property type="entry name" value="TilS_N"/>
    <property type="match status" value="1"/>
</dbReference>
<name>A0A5C7JAN2_9BACT</name>
<dbReference type="EC" id="6.3.4.19" evidence="1"/>
<organism evidence="8 9">
    <name type="scientific">Candidatus Dojkabacteria bacterium</name>
    <dbReference type="NCBI Taxonomy" id="2099670"/>
    <lineage>
        <taxon>Bacteria</taxon>
        <taxon>Candidatus Dojkabacteria</taxon>
    </lineage>
</organism>
<reference evidence="8 9" key="1">
    <citation type="submission" date="2018-09" db="EMBL/GenBank/DDBJ databases">
        <title>Metagenome Assembled Genomes from an Advanced Water Purification Facility.</title>
        <authorList>
            <person name="Stamps B.W."/>
            <person name="Spear J.R."/>
        </authorList>
    </citation>
    <scope>NUCLEOTIDE SEQUENCE [LARGE SCALE GENOMIC DNA]</scope>
    <source>
        <strain evidence="8">Bin_63_2</strain>
    </source>
</reference>
<dbReference type="EMBL" id="SSDS01000022">
    <property type="protein sequence ID" value="TXG78288.1"/>
    <property type="molecule type" value="Genomic_DNA"/>
</dbReference>
<keyword evidence="2" id="KW-0436">Ligase</keyword>
<dbReference type="GO" id="GO:0008033">
    <property type="term" value="P:tRNA processing"/>
    <property type="evidence" value="ECO:0007669"/>
    <property type="project" value="UniProtKB-KW"/>
</dbReference>
<evidence type="ECO:0000256" key="1">
    <source>
        <dbReference type="ARBA" id="ARBA00013267"/>
    </source>
</evidence>
<dbReference type="GO" id="GO:0005524">
    <property type="term" value="F:ATP binding"/>
    <property type="evidence" value="ECO:0007669"/>
    <property type="project" value="UniProtKB-KW"/>
</dbReference>
<dbReference type="PANTHER" id="PTHR43033">
    <property type="entry name" value="TRNA(ILE)-LYSIDINE SYNTHASE-RELATED"/>
    <property type="match status" value="1"/>
</dbReference>
<evidence type="ECO:0000313" key="8">
    <source>
        <dbReference type="EMBL" id="TXG78288.1"/>
    </source>
</evidence>
<dbReference type="InterPro" id="IPR012795">
    <property type="entry name" value="tRNA_Ile_lys_synt_N"/>
</dbReference>
<comment type="catalytic activity">
    <reaction evidence="6">
        <text>cytidine(34) in tRNA(Ile2) + L-lysine + ATP = lysidine(34) in tRNA(Ile2) + AMP + diphosphate + H(+)</text>
        <dbReference type="Rhea" id="RHEA:43744"/>
        <dbReference type="Rhea" id="RHEA-COMP:10625"/>
        <dbReference type="Rhea" id="RHEA-COMP:10670"/>
        <dbReference type="ChEBI" id="CHEBI:15378"/>
        <dbReference type="ChEBI" id="CHEBI:30616"/>
        <dbReference type="ChEBI" id="CHEBI:32551"/>
        <dbReference type="ChEBI" id="CHEBI:33019"/>
        <dbReference type="ChEBI" id="CHEBI:82748"/>
        <dbReference type="ChEBI" id="CHEBI:83665"/>
        <dbReference type="ChEBI" id="CHEBI:456215"/>
        <dbReference type="EC" id="6.3.4.19"/>
    </reaction>
</comment>
<dbReference type="InterPro" id="IPR012094">
    <property type="entry name" value="tRNA_Ile_lys_synt"/>
</dbReference>
<protein>
    <recommendedName>
        <fullName evidence="1">tRNA(Ile)-lysidine synthetase</fullName>
        <ecNumber evidence="1">6.3.4.19</ecNumber>
    </recommendedName>
</protein>
<feature type="domain" description="tRNA(Ile)-lysidine/2-thiocytidine synthase N-terminal" evidence="7">
    <location>
        <begin position="13"/>
        <end position="173"/>
    </location>
</feature>
<dbReference type="NCBIfam" id="TIGR02432">
    <property type="entry name" value="lysidine_TilS_N"/>
    <property type="match status" value="1"/>
</dbReference>
<evidence type="ECO:0000256" key="3">
    <source>
        <dbReference type="ARBA" id="ARBA00022694"/>
    </source>
</evidence>
<gene>
    <name evidence="8" type="primary">tilS</name>
    <name evidence="8" type="ORF">E6Q11_01440</name>
</gene>
<evidence type="ECO:0000259" key="7">
    <source>
        <dbReference type="Pfam" id="PF01171"/>
    </source>
</evidence>
<evidence type="ECO:0000256" key="5">
    <source>
        <dbReference type="ARBA" id="ARBA00022840"/>
    </source>
</evidence>